<dbReference type="GO" id="GO:0005829">
    <property type="term" value="C:cytosol"/>
    <property type="evidence" value="ECO:0007669"/>
    <property type="project" value="TreeGrafter"/>
</dbReference>
<dbReference type="SUPFAM" id="SSF54928">
    <property type="entry name" value="RNA-binding domain, RBD"/>
    <property type="match status" value="1"/>
</dbReference>
<dbReference type="GO" id="GO:0005634">
    <property type="term" value="C:nucleus"/>
    <property type="evidence" value="ECO:0007669"/>
    <property type="project" value="UniProtKB-SubCell"/>
</dbReference>
<dbReference type="CDD" id="cd08028">
    <property type="entry name" value="LARP_3"/>
    <property type="match status" value="1"/>
</dbReference>
<dbReference type="GO" id="GO:0045727">
    <property type="term" value="P:positive regulation of translation"/>
    <property type="evidence" value="ECO:0007669"/>
    <property type="project" value="TreeGrafter"/>
</dbReference>
<evidence type="ECO:0000256" key="5">
    <source>
        <dbReference type="SAM" id="MobiDB-lite"/>
    </source>
</evidence>
<reference evidence="7" key="1">
    <citation type="submission" date="2014-09" db="EMBL/GenBank/DDBJ databases">
        <authorList>
            <person name="Magalhaes I.L.F."/>
            <person name="Oliveira U."/>
            <person name="Santos F.R."/>
            <person name="Vidigal T.H.D.A."/>
            <person name="Brescovit A.D."/>
            <person name="Santos A.J."/>
        </authorList>
    </citation>
    <scope>NUCLEOTIDE SEQUENCE</scope>
</reference>
<feature type="compositionally biased region" description="Basic and acidic residues" evidence="5">
    <location>
        <begin position="215"/>
        <end position="225"/>
    </location>
</feature>
<feature type="compositionally biased region" description="Basic and acidic residues" evidence="5">
    <location>
        <begin position="234"/>
        <end position="245"/>
    </location>
</feature>
<dbReference type="PRINTS" id="PR00302">
    <property type="entry name" value="LUPUSLA"/>
</dbReference>
<feature type="region of interest" description="Disordered" evidence="5">
    <location>
        <begin position="1"/>
        <end position="26"/>
    </location>
</feature>
<keyword evidence="3" id="KW-0539">Nucleus</keyword>
<sequence length="411" mass="47161">MVEEKSEVEVSETDGKVEETKSTPASNITDQEARIIKQIEYYFGDINLPRDKFLLEQVKVDDGWIELETMIKFKRLAQITTDFGEICSALKKSDSGLIEVNDDNTKIRRSPHVPLPEMNEGRRKEIMARSAYVRRFPVDYKIDDLLSWCSTNAPDYENVVMRNYHDKAENKWCFKGSVYVTFKTQEACQKFIEGEAIELNGEKLDKMWQKDYHEEKRKERIDEKKNKKSTKSGSEAKPKETKDKDSDGEEETTDELPLGAVVNLTGFKDNSKIKRESIKAKIEEYGTAVVFIDFNIGDQSAWVRLDQKDAAKEYVDEHGSCTTIIFREEEVVEMEMGIETPLTPPTSPPIEQHNELYSPASPLPQDEELFSPTSPPPQYEELYPSPPSPADVLPRRMYCAWGVKRRSAEIG</sequence>
<dbReference type="AlphaFoldDB" id="A0A0K8SIR5"/>
<dbReference type="InterPro" id="IPR006630">
    <property type="entry name" value="La_HTH"/>
</dbReference>
<protein>
    <recommendedName>
        <fullName evidence="6">HTH La-type RNA-binding domain-containing protein</fullName>
    </recommendedName>
</protein>
<dbReference type="InterPro" id="IPR036388">
    <property type="entry name" value="WH-like_DNA-bd_sf"/>
</dbReference>
<evidence type="ECO:0000313" key="7">
    <source>
        <dbReference type="EMBL" id="JAG52690.1"/>
    </source>
</evidence>
<dbReference type="GO" id="GO:0010494">
    <property type="term" value="C:cytoplasmic stress granule"/>
    <property type="evidence" value="ECO:0007669"/>
    <property type="project" value="TreeGrafter"/>
</dbReference>
<dbReference type="GO" id="GO:0003729">
    <property type="term" value="F:mRNA binding"/>
    <property type="evidence" value="ECO:0007669"/>
    <property type="project" value="TreeGrafter"/>
</dbReference>
<evidence type="ECO:0000259" key="6">
    <source>
        <dbReference type="PROSITE" id="PS50961"/>
    </source>
</evidence>
<feature type="domain" description="HTH La-type RNA-binding" evidence="6">
    <location>
        <begin position="25"/>
        <end position="117"/>
    </location>
</feature>
<dbReference type="Pfam" id="PF05383">
    <property type="entry name" value="La"/>
    <property type="match status" value="1"/>
</dbReference>
<keyword evidence="2 4" id="KW-0694">RNA-binding</keyword>
<dbReference type="InterPro" id="IPR014886">
    <property type="entry name" value="La_xRRM"/>
</dbReference>
<dbReference type="Pfam" id="PF08777">
    <property type="entry name" value="RRM_3"/>
    <property type="match status" value="1"/>
</dbReference>
<comment type="subcellular location">
    <subcellularLocation>
        <location evidence="1">Nucleus</location>
    </subcellularLocation>
</comment>
<dbReference type="PROSITE" id="PS50961">
    <property type="entry name" value="HTH_LA"/>
    <property type="match status" value="1"/>
</dbReference>
<evidence type="ECO:0000256" key="3">
    <source>
        <dbReference type="ARBA" id="ARBA00023242"/>
    </source>
</evidence>
<evidence type="ECO:0000256" key="1">
    <source>
        <dbReference type="ARBA" id="ARBA00004123"/>
    </source>
</evidence>
<dbReference type="InterPro" id="IPR012677">
    <property type="entry name" value="Nucleotide-bd_a/b_plait_sf"/>
</dbReference>
<dbReference type="SUPFAM" id="SSF46785">
    <property type="entry name" value="Winged helix' DNA-binding domain"/>
    <property type="match status" value="1"/>
</dbReference>
<dbReference type="EMBL" id="GBRD01013136">
    <property type="protein sequence ID" value="JAG52690.1"/>
    <property type="molecule type" value="Transcribed_RNA"/>
</dbReference>
<name>A0A0K8SIR5_LYGHE</name>
<dbReference type="PANTHER" id="PTHR22792">
    <property type="entry name" value="LUPUS LA PROTEIN-RELATED"/>
    <property type="match status" value="1"/>
</dbReference>
<dbReference type="SMART" id="SM00715">
    <property type="entry name" value="LA"/>
    <property type="match status" value="1"/>
</dbReference>
<dbReference type="PANTHER" id="PTHR22792:SF166">
    <property type="entry name" value="LUPUS LA PROTEIN HOMOLOG"/>
    <property type="match status" value="1"/>
</dbReference>
<feature type="region of interest" description="Disordered" evidence="5">
    <location>
        <begin position="342"/>
        <end position="392"/>
    </location>
</feature>
<evidence type="ECO:0000256" key="4">
    <source>
        <dbReference type="PROSITE-ProRule" id="PRU00332"/>
    </source>
</evidence>
<feature type="non-terminal residue" evidence="7">
    <location>
        <position position="411"/>
    </location>
</feature>
<dbReference type="InterPro" id="IPR036390">
    <property type="entry name" value="WH_DNA-bd_sf"/>
</dbReference>
<dbReference type="InterPro" id="IPR002344">
    <property type="entry name" value="Lupus_La"/>
</dbReference>
<organism evidence="7">
    <name type="scientific">Lygus hesperus</name>
    <name type="common">Western plant bug</name>
    <dbReference type="NCBI Taxonomy" id="30085"/>
    <lineage>
        <taxon>Eukaryota</taxon>
        <taxon>Metazoa</taxon>
        <taxon>Ecdysozoa</taxon>
        <taxon>Arthropoda</taxon>
        <taxon>Hexapoda</taxon>
        <taxon>Insecta</taxon>
        <taxon>Pterygota</taxon>
        <taxon>Neoptera</taxon>
        <taxon>Paraneoptera</taxon>
        <taxon>Hemiptera</taxon>
        <taxon>Heteroptera</taxon>
        <taxon>Panheteroptera</taxon>
        <taxon>Cimicomorpha</taxon>
        <taxon>Miridae</taxon>
        <taxon>Mirini</taxon>
        <taxon>Lygus</taxon>
    </lineage>
</organism>
<evidence type="ECO:0000256" key="2">
    <source>
        <dbReference type="ARBA" id="ARBA00022884"/>
    </source>
</evidence>
<dbReference type="InterPro" id="IPR045180">
    <property type="entry name" value="La_dom_prot"/>
</dbReference>
<dbReference type="GO" id="GO:0008033">
    <property type="term" value="P:tRNA processing"/>
    <property type="evidence" value="ECO:0007669"/>
    <property type="project" value="TreeGrafter"/>
</dbReference>
<feature type="compositionally biased region" description="Basic and acidic residues" evidence="5">
    <location>
        <begin position="1"/>
        <end position="21"/>
    </location>
</feature>
<proteinExistence type="predicted"/>
<accession>A0A0K8SIR5</accession>
<dbReference type="Gene3D" id="3.30.70.330">
    <property type="match status" value="2"/>
</dbReference>
<dbReference type="CDD" id="cd12291">
    <property type="entry name" value="RRM1_La"/>
    <property type="match status" value="1"/>
</dbReference>
<feature type="compositionally biased region" description="Pro residues" evidence="5">
    <location>
        <begin position="373"/>
        <end position="389"/>
    </location>
</feature>
<dbReference type="GO" id="GO:1990904">
    <property type="term" value="C:ribonucleoprotein complex"/>
    <property type="evidence" value="ECO:0007669"/>
    <property type="project" value="InterPro"/>
</dbReference>
<feature type="region of interest" description="Disordered" evidence="5">
    <location>
        <begin position="215"/>
        <end position="257"/>
    </location>
</feature>
<dbReference type="InterPro" id="IPR035979">
    <property type="entry name" value="RBD_domain_sf"/>
</dbReference>
<dbReference type="Gene3D" id="1.10.10.10">
    <property type="entry name" value="Winged helix-like DNA-binding domain superfamily/Winged helix DNA-binding domain"/>
    <property type="match status" value="1"/>
</dbReference>